<keyword evidence="1" id="KW-0175">Coiled coil</keyword>
<sequence length="359" mass="39042">MALPDISKSTQRASLLGATLAARRHATNAGLVQWVDSSTAKWINPAALLPHGPRSVAAGCWDSQLLSEKGAQILAERLVLSVLPCIRSTLEHGCAAQGNNPAAFRGERRCTSPSAISCTPTSLLFAPNAVGQVNERVGTFEQNVTHQFAETFQRLARVEHETEHTKEKVAVVENQMENLAARVTRLEQAGPADGPTQGLDTRPPALIIGGWHPDTEADKVIDHANKLVAELRLDLDMRGTFVPGVRQGYAIIPLTRKDGETQEDQRTRVQHCIRQVAAKCKRLLMELGALSSDVETEYATGQVWFKPKKVASATNHMAPQGTTQTGSEGWIDLQTIANKLHRSLEAVQTAWQPLGAILK</sequence>
<evidence type="ECO:0000313" key="2">
    <source>
        <dbReference type="EMBL" id="OLP99082.1"/>
    </source>
</evidence>
<dbReference type="AlphaFoldDB" id="A0A1Q9DV86"/>
<protein>
    <submittedName>
        <fullName evidence="2">Uncharacterized protein</fullName>
    </submittedName>
</protein>
<dbReference type="EMBL" id="LSRX01000374">
    <property type="protein sequence ID" value="OLP99082.1"/>
    <property type="molecule type" value="Genomic_DNA"/>
</dbReference>
<dbReference type="Proteomes" id="UP000186817">
    <property type="component" value="Unassembled WGS sequence"/>
</dbReference>
<name>A0A1Q9DV86_SYMMI</name>
<keyword evidence="3" id="KW-1185">Reference proteome</keyword>
<proteinExistence type="predicted"/>
<gene>
    <name evidence="2" type="ORF">AK812_SmicGene18390</name>
</gene>
<organism evidence="2 3">
    <name type="scientific">Symbiodinium microadriaticum</name>
    <name type="common">Dinoflagellate</name>
    <name type="synonym">Zooxanthella microadriatica</name>
    <dbReference type="NCBI Taxonomy" id="2951"/>
    <lineage>
        <taxon>Eukaryota</taxon>
        <taxon>Sar</taxon>
        <taxon>Alveolata</taxon>
        <taxon>Dinophyceae</taxon>
        <taxon>Suessiales</taxon>
        <taxon>Symbiodiniaceae</taxon>
        <taxon>Symbiodinium</taxon>
    </lineage>
</organism>
<feature type="coiled-coil region" evidence="1">
    <location>
        <begin position="155"/>
        <end position="189"/>
    </location>
</feature>
<accession>A0A1Q9DV86</accession>
<comment type="caution">
    <text evidence="2">The sequence shown here is derived from an EMBL/GenBank/DDBJ whole genome shotgun (WGS) entry which is preliminary data.</text>
</comment>
<evidence type="ECO:0000313" key="3">
    <source>
        <dbReference type="Proteomes" id="UP000186817"/>
    </source>
</evidence>
<evidence type="ECO:0000256" key="1">
    <source>
        <dbReference type="SAM" id="Coils"/>
    </source>
</evidence>
<reference evidence="2 3" key="1">
    <citation type="submission" date="2016-02" db="EMBL/GenBank/DDBJ databases">
        <title>Genome analysis of coral dinoflagellate symbionts highlights evolutionary adaptations to a symbiotic lifestyle.</title>
        <authorList>
            <person name="Aranda M."/>
            <person name="Li Y."/>
            <person name="Liew Y.J."/>
            <person name="Baumgarten S."/>
            <person name="Simakov O."/>
            <person name="Wilson M."/>
            <person name="Piel J."/>
            <person name="Ashoor H."/>
            <person name="Bougouffa S."/>
            <person name="Bajic V.B."/>
            <person name="Ryu T."/>
            <person name="Ravasi T."/>
            <person name="Bayer T."/>
            <person name="Micklem G."/>
            <person name="Kim H."/>
            <person name="Bhak J."/>
            <person name="Lajeunesse T.C."/>
            <person name="Voolstra C.R."/>
        </authorList>
    </citation>
    <scope>NUCLEOTIDE SEQUENCE [LARGE SCALE GENOMIC DNA]</scope>
    <source>
        <strain evidence="2 3">CCMP2467</strain>
    </source>
</reference>
<dbReference type="OrthoDB" id="416364at2759"/>